<evidence type="ECO:0000313" key="2">
    <source>
        <dbReference type="EMBL" id="KAJ5201906.1"/>
    </source>
</evidence>
<feature type="compositionally biased region" description="Polar residues" evidence="1">
    <location>
        <begin position="147"/>
        <end position="157"/>
    </location>
</feature>
<dbReference type="GeneID" id="83180932"/>
<proteinExistence type="predicted"/>
<feature type="compositionally biased region" description="Basic and acidic residues" evidence="1">
    <location>
        <begin position="201"/>
        <end position="214"/>
    </location>
</feature>
<dbReference type="RefSeq" id="XP_058307822.1">
    <property type="nucleotide sequence ID" value="XM_058453631.1"/>
</dbReference>
<protein>
    <submittedName>
        <fullName evidence="2">Uncharacterized protein</fullName>
    </submittedName>
</protein>
<name>A0A9W9SXP8_9EURO</name>
<dbReference type="EMBL" id="JAPQKR010000013">
    <property type="protein sequence ID" value="KAJ5201906.1"/>
    <property type="molecule type" value="Genomic_DNA"/>
</dbReference>
<keyword evidence="3" id="KW-1185">Reference proteome</keyword>
<comment type="caution">
    <text evidence="2">The sequence shown here is derived from an EMBL/GenBank/DDBJ whole genome shotgun (WGS) entry which is preliminary data.</text>
</comment>
<gene>
    <name evidence="2" type="ORF">N7498_006569</name>
</gene>
<feature type="non-terminal residue" evidence="2">
    <location>
        <position position="1"/>
    </location>
</feature>
<reference evidence="2" key="2">
    <citation type="journal article" date="2023" name="IMA Fungus">
        <title>Comparative genomic study of the Penicillium genus elucidates a diverse pangenome and 15 lateral gene transfer events.</title>
        <authorList>
            <person name="Petersen C."/>
            <person name="Sorensen T."/>
            <person name="Nielsen M.R."/>
            <person name="Sondergaard T.E."/>
            <person name="Sorensen J.L."/>
            <person name="Fitzpatrick D.A."/>
            <person name="Frisvad J.C."/>
            <person name="Nielsen K.L."/>
        </authorList>
    </citation>
    <scope>NUCLEOTIDE SEQUENCE</scope>
    <source>
        <strain evidence="2">IBT 15544</strain>
    </source>
</reference>
<organism evidence="2 3">
    <name type="scientific">Penicillium cinerascens</name>
    <dbReference type="NCBI Taxonomy" id="70096"/>
    <lineage>
        <taxon>Eukaryota</taxon>
        <taxon>Fungi</taxon>
        <taxon>Dikarya</taxon>
        <taxon>Ascomycota</taxon>
        <taxon>Pezizomycotina</taxon>
        <taxon>Eurotiomycetes</taxon>
        <taxon>Eurotiomycetidae</taxon>
        <taxon>Eurotiales</taxon>
        <taxon>Aspergillaceae</taxon>
        <taxon>Penicillium</taxon>
    </lineage>
</organism>
<accession>A0A9W9SXP8</accession>
<dbReference type="AlphaFoldDB" id="A0A9W9SXP8"/>
<dbReference type="Proteomes" id="UP001150904">
    <property type="component" value="Unassembled WGS sequence"/>
</dbReference>
<dbReference type="OrthoDB" id="4509022at2759"/>
<evidence type="ECO:0000256" key="1">
    <source>
        <dbReference type="SAM" id="MobiDB-lite"/>
    </source>
</evidence>
<sequence>HFPVPSIASLLLNRGSSIVPNSHHTIGTGQEPRSLERTRVIGEVSANTLAMTGGLLHLFSRKERAKRKQQQAERPPVPPAYKPNCEATGPRSAHPRPLSTFAPDYSHYHYAPRASMDQPPLPTYDPSKYQPIRPTSTHSADLLTSYGYPNSRGQPSRLSEVHYNDARSSIYQPPPPQNLSSHARRQSAMPKPSYPTASAERSSRPGDGRERSHSEPMLSAPGARGPKRAKPVLSRIITNFG</sequence>
<feature type="region of interest" description="Disordered" evidence="1">
    <location>
        <begin position="62"/>
        <end position="241"/>
    </location>
</feature>
<evidence type="ECO:0000313" key="3">
    <source>
        <dbReference type="Proteomes" id="UP001150904"/>
    </source>
</evidence>
<reference evidence="2" key="1">
    <citation type="submission" date="2022-12" db="EMBL/GenBank/DDBJ databases">
        <authorList>
            <person name="Petersen C."/>
        </authorList>
    </citation>
    <scope>NUCLEOTIDE SEQUENCE</scope>
    <source>
        <strain evidence="2">IBT 15544</strain>
    </source>
</reference>